<dbReference type="Proteomes" id="UP001217485">
    <property type="component" value="Unassembled WGS sequence"/>
</dbReference>
<name>A0ABT5BZW0_9BACT</name>
<proteinExistence type="predicted"/>
<dbReference type="InterPro" id="IPR025359">
    <property type="entry name" value="SduA_C"/>
</dbReference>
<accession>A0ABT5BZW0</accession>
<organism evidence="2 3">
    <name type="scientific">Sorangium atrum</name>
    <dbReference type="NCBI Taxonomy" id="2995308"/>
    <lineage>
        <taxon>Bacteria</taxon>
        <taxon>Pseudomonadati</taxon>
        <taxon>Myxococcota</taxon>
        <taxon>Polyangia</taxon>
        <taxon>Polyangiales</taxon>
        <taxon>Polyangiaceae</taxon>
        <taxon>Sorangium</taxon>
    </lineage>
</organism>
<feature type="domain" description="Shedu protein SduA C-terminal" evidence="1">
    <location>
        <begin position="392"/>
        <end position="531"/>
    </location>
</feature>
<reference evidence="2 3" key="1">
    <citation type="submission" date="2023-01" db="EMBL/GenBank/DDBJ databases">
        <title>Minimal conservation of predation-associated metabolite biosynthetic gene clusters underscores biosynthetic potential of Myxococcota including descriptions for ten novel species: Archangium lansinium sp. nov., Myxococcus landrumus sp. nov., Nannocystis bai.</title>
        <authorList>
            <person name="Ahearne A."/>
            <person name="Stevens C."/>
            <person name="Dowd S."/>
        </authorList>
    </citation>
    <scope>NUCLEOTIDE SEQUENCE [LARGE SCALE GENOMIC DNA]</scope>
    <source>
        <strain evidence="2 3">WIWO2</strain>
    </source>
</reference>
<gene>
    <name evidence="2" type="ORF">POL72_18285</name>
</gene>
<keyword evidence="3" id="KW-1185">Reference proteome</keyword>
<dbReference type="EMBL" id="JAQNDK010000002">
    <property type="protein sequence ID" value="MDC0679697.1"/>
    <property type="molecule type" value="Genomic_DNA"/>
</dbReference>
<protein>
    <submittedName>
        <fullName evidence="2">DUF4263 domain-containing protein</fullName>
    </submittedName>
</protein>
<dbReference type="RefSeq" id="WP_272096694.1">
    <property type="nucleotide sequence ID" value="NZ_JAQNDK010000002.1"/>
</dbReference>
<evidence type="ECO:0000259" key="1">
    <source>
        <dbReference type="Pfam" id="PF14082"/>
    </source>
</evidence>
<sequence length="551" mass="62386">MKQIPDVLQRNLTNHVIGRARLSLYRDITGQDGVFPDVAQIRNFIFGVHRKNAGLGTAFLDILNTRSIHVVSRADLVCTVDIDRLMEEIENHPLPTPLFLEVVSSIPEDEALGILIQRESLAAGGYIYSATGINDSFPRGLVFRIEVLASKNNQEPTFWILSEAGWTTEGRAGCAGSDVLQMVVCALSRLNENRGGREMQLIPLKEAVESDLDFRSRAGTEPPVDKTYDQFLRAVLRRQVRCSTLSIRLDLIRPHDYDFCLSYPLDVVEDAKKMILSGKRPELLVYWGGSRFVVSDDYCTYLAYRALGHSTVPVVALGKFPRSIGRPKRTGYSELLPDVGVIRAAAEHLPDPELKDYLIDRRLETSSEKSTDTTLWSLYLGLSRLVQNPRVKERQLHEFILNFPTVIEPFGARVLSEVWLGKKYRIDLAIQYELDEKRVLLIELERASLPLFTMYGRPRDHVTHAIQQVEDWIRWWRENPSDVPASFDSSFPVQGMVVIGRNAGMDSQTRRRLLHLNAGRAVKLITYDELLDRLQAMIGSIKSAQSKLGRS</sequence>
<comment type="caution">
    <text evidence="2">The sequence shown here is derived from an EMBL/GenBank/DDBJ whole genome shotgun (WGS) entry which is preliminary data.</text>
</comment>
<evidence type="ECO:0000313" key="3">
    <source>
        <dbReference type="Proteomes" id="UP001217485"/>
    </source>
</evidence>
<evidence type="ECO:0000313" key="2">
    <source>
        <dbReference type="EMBL" id="MDC0679697.1"/>
    </source>
</evidence>
<dbReference type="Pfam" id="PF14082">
    <property type="entry name" value="SduA_C"/>
    <property type="match status" value="1"/>
</dbReference>